<dbReference type="Proteomes" id="UP001497512">
    <property type="component" value="Chromosome 1"/>
</dbReference>
<dbReference type="SUPFAM" id="SSF46911">
    <property type="entry name" value="Ribosomal protein S18"/>
    <property type="match status" value="1"/>
</dbReference>
<accession>A0ABP0T8P9</accession>
<feature type="region of interest" description="Disordered" evidence="7">
    <location>
        <begin position="116"/>
        <end position="138"/>
    </location>
</feature>
<evidence type="ECO:0000256" key="2">
    <source>
        <dbReference type="ARBA" id="ARBA00022884"/>
    </source>
</evidence>
<dbReference type="PANTHER" id="PTHR13479:SF65">
    <property type="entry name" value="F10K1.8 PROTEIN"/>
    <property type="match status" value="1"/>
</dbReference>
<feature type="compositionally biased region" description="Polar residues" evidence="7">
    <location>
        <begin position="120"/>
        <end position="132"/>
    </location>
</feature>
<dbReference type="InterPro" id="IPR036870">
    <property type="entry name" value="Ribosomal_bS18_sf"/>
</dbReference>
<feature type="compositionally biased region" description="Basic and acidic residues" evidence="7">
    <location>
        <begin position="251"/>
        <end position="263"/>
    </location>
</feature>
<dbReference type="NCBIfam" id="TIGR00165">
    <property type="entry name" value="S18"/>
    <property type="match status" value="1"/>
</dbReference>
<reference evidence="8 9" key="1">
    <citation type="submission" date="2024-02" db="EMBL/GenBank/DDBJ databases">
        <authorList>
            <consortium name="ELIXIR-Norway"/>
            <consortium name="Elixir Norway"/>
        </authorList>
    </citation>
    <scope>NUCLEOTIDE SEQUENCE [LARGE SCALE GENOMIC DNA]</scope>
</reference>
<dbReference type="EMBL" id="OZ019893">
    <property type="protein sequence ID" value="CAK9189934.1"/>
    <property type="molecule type" value="Genomic_DNA"/>
</dbReference>
<keyword evidence="4 6" id="KW-0687">Ribonucleoprotein</keyword>
<sequence>MTWARICSVRGALARRNLPYVSITRIATHGLEGCDQQSSESMRCKPLWKRYASGFEGGGSGDSRNNNGGSGDSEEKGQWRQWVEQRLKAKEAGQSASILQEERGFRFRGLAIQDERSPGSVASMQDSTTDVHSQVEPMDEFESRVLGLSSKKDGAEDDDLLRELEEIEQSALWRASGTSEEEVEEGETEEEEMDTDSDEDEEWDNEGGQVLSDTALSAIVDYDLDDEERPYQFRPDRLFFPGQTYEPEDLDLSKTPEEREKPPPRYRRIYESHEVLLRADFRNPRYLSNFIAETSRILPRRRSRLSAKAQRKVVREIKTARVLGLMPFTSMGQAPFRFMRSRLDDNGAPQGSEY</sequence>
<dbReference type="PANTHER" id="PTHR13479">
    <property type="entry name" value="30S RIBOSOMAL PROTEIN S18"/>
    <property type="match status" value="1"/>
</dbReference>
<organism evidence="8 9">
    <name type="scientific">Sphagnum troendelagicum</name>
    <dbReference type="NCBI Taxonomy" id="128251"/>
    <lineage>
        <taxon>Eukaryota</taxon>
        <taxon>Viridiplantae</taxon>
        <taxon>Streptophyta</taxon>
        <taxon>Embryophyta</taxon>
        <taxon>Bryophyta</taxon>
        <taxon>Sphagnophytina</taxon>
        <taxon>Sphagnopsida</taxon>
        <taxon>Sphagnales</taxon>
        <taxon>Sphagnaceae</taxon>
        <taxon>Sphagnum</taxon>
    </lineage>
</organism>
<dbReference type="HAMAP" id="MF_00270">
    <property type="entry name" value="Ribosomal_bS18"/>
    <property type="match status" value="1"/>
</dbReference>
<keyword evidence="3 6" id="KW-0689">Ribosomal protein</keyword>
<evidence type="ECO:0000256" key="6">
    <source>
        <dbReference type="RuleBase" id="RU003910"/>
    </source>
</evidence>
<feature type="region of interest" description="Disordered" evidence="7">
    <location>
        <begin position="55"/>
        <end position="78"/>
    </location>
</feature>
<keyword evidence="1" id="KW-0699">rRNA-binding</keyword>
<name>A0ABP0T8P9_9BRYO</name>
<dbReference type="Gene3D" id="4.10.640.10">
    <property type="entry name" value="Ribosomal protein S18"/>
    <property type="match status" value="1"/>
</dbReference>
<evidence type="ECO:0000256" key="1">
    <source>
        <dbReference type="ARBA" id="ARBA00022730"/>
    </source>
</evidence>
<evidence type="ECO:0000256" key="4">
    <source>
        <dbReference type="ARBA" id="ARBA00023274"/>
    </source>
</evidence>
<evidence type="ECO:0000256" key="3">
    <source>
        <dbReference type="ARBA" id="ARBA00022980"/>
    </source>
</evidence>
<keyword evidence="9" id="KW-1185">Reference proteome</keyword>
<dbReference type="Pfam" id="PF01084">
    <property type="entry name" value="Ribosomal_S18"/>
    <property type="match status" value="1"/>
</dbReference>
<gene>
    <name evidence="8" type="ORF">CSSPTR1EN2_LOCUS546</name>
</gene>
<comment type="similarity">
    <text evidence="6">Belongs to the bacterial ribosomal protein bS18 family.</text>
</comment>
<keyword evidence="2" id="KW-0694">RNA-binding</keyword>
<feature type="region of interest" description="Disordered" evidence="7">
    <location>
        <begin position="171"/>
        <end position="216"/>
    </location>
</feature>
<feature type="compositionally biased region" description="Acidic residues" evidence="7">
    <location>
        <begin position="179"/>
        <end position="205"/>
    </location>
</feature>
<evidence type="ECO:0000313" key="9">
    <source>
        <dbReference type="Proteomes" id="UP001497512"/>
    </source>
</evidence>
<evidence type="ECO:0000256" key="5">
    <source>
        <dbReference type="ARBA" id="ARBA00035266"/>
    </source>
</evidence>
<feature type="region of interest" description="Disordered" evidence="7">
    <location>
        <begin position="233"/>
        <end position="263"/>
    </location>
</feature>
<dbReference type="PRINTS" id="PR00974">
    <property type="entry name" value="RIBOSOMALS18"/>
</dbReference>
<evidence type="ECO:0000313" key="8">
    <source>
        <dbReference type="EMBL" id="CAK9189934.1"/>
    </source>
</evidence>
<protein>
    <recommendedName>
        <fullName evidence="5">Small ribosomal subunit protein bS18c</fullName>
    </recommendedName>
</protein>
<evidence type="ECO:0000256" key="7">
    <source>
        <dbReference type="SAM" id="MobiDB-lite"/>
    </source>
</evidence>
<dbReference type="InterPro" id="IPR001648">
    <property type="entry name" value="Ribosomal_bS18"/>
</dbReference>
<proteinExistence type="inferred from homology"/>